<name>A0A815M7F5_9BILA</name>
<dbReference type="OrthoDB" id="10022288at2759"/>
<protein>
    <submittedName>
        <fullName evidence="1">Uncharacterized protein</fullName>
    </submittedName>
</protein>
<evidence type="ECO:0000313" key="2">
    <source>
        <dbReference type="EMBL" id="CAF1620536.1"/>
    </source>
</evidence>
<organism evidence="1 4">
    <name type="scientific">Adineta steineri</name>
    <dbReference type="NCBI Taxonomy" id="433720"/>
    <lineage>
        <taxon>Eukaryota</taxon>
        <taxon>Metazoa</taxon>
        <taxon>Spiralia</taxon>
        <taxon>Gnathifera</taxon>
        <taxon>Rotifera</taxon>
        <taxon>Eurotatoria</taxon>
        <taxon>Bdelloidea</taxon>
        <taxon>Adinetida</taxon>
        <taxon>Adinetidae</taxon>
        <taxon>Adineta</taxon>
    </lineage>
</organism>
<accession>A0A815M7F5</accession>
<keyword evidence="3" id="KW-1185">Reference proteome</keyword>
<dbReference type="EMBL" id="CAJNOI010001524">
    <property type="protein sequence ID" value="CAF1420218.1"/>
    <property type="molecule type" value="Genomic_DNA"/>
</dbReference>
<dbReference type="InterPro" id="IPR039283">
    <property type="entry name" value="MOSPD1/3"/>
</dbReference>
<feature type="non-terminal residue" evidence="1">
    <location>
        <position position="1"/>
    </location>
</feature>
<dbReference type="Proteomes" id="UP000663877">
    <property type="component" value="Unassembled WGS sequence"/>
</dbReference>
<proteinExistence type="predicted"/>
<gene>
    <name evidence="1" type="ORF">BJG266_LOCUS38732</name>
    <name evidence="2" type="ORF">QVE165_LOCUS55594</name>
</gene>
<evidence type="ECO:0000313" key="4">
    <source>
        <dbReference type="Proteomes" id="UP000663877"/>
    </source>
</evidence>
<dbReference type="GO" id="GO:0005737">
    <property type="term" value="C:cytoplasm"/>
    <property type="evidence" value="ECO:0007669"/>
    <property type="project" value="TreeGrafter"/>
</dbReference>
<dbReference type="AlphaFoldDB" id="A0A815M7F5"/>
<dbReference type="PANTHER" id="PTHR34441">
    <property type="entry name" value="MOTILE SPERM DOMAIN-CONTAINING PROTEIN 1"/>
    <property type="match status" value="1"/>
</dbReference>
<evidence type="ECO:0000313" key="3">
    <source>
        <dbReference type="Proteomes" id="UP000663832"/>
    </source>
</evidence>
<dbReference type="Proteomes" id="UP000663832">
    <property type="component" value="Unassembled WGS sequence"/>
</dbReference>
<sequence length="67" mass="7771">MNGLYFFCFYSSHVFMSLPTHLTSNASQLPFFCSSNSLVFYLDDPTTFSQVLTLYNPYDFAVRYKGK</sequence>
<comment type="caution">
    <text evidence="1">The sequence shown here is derived from an EMBL/GenBank/DDBJ whole genome shotgun (WGS) entry which is preliminary data.</text>
</comment>
<dbReference type="EMBL" id="CAJNOM010001845">
    <property type="protein sequence ID" value="CAF1620536.1"/>
    <property type="molecule type" value="Genomic_DNA"/>
</dbReference>
<reference evidence="1" key="1">
    <citation type="submission" date="2021-02" db="EMBL/GenBank/DDBJ databases">
        <authorList>
            <person name="Nowell W R."/>
        </authorList>
    </citation>
    <scope>NUCLEOTIDE SEQUENCE</scope>
</reference>
<dbReference type="PANTHER" id="PTHR34441:SF1">
    <property type="entry name" value="MOTILE SPERM DOMAIN-CONTAINING 1"/>
    <property type="match status" value="1"/>
</dbReference>
<evidence type="ECO:0000313" key="1">
    <source>
        <dbReference type="EMBL" id="CAF1420218.1"/>
    </source>
</evidence>